<protein>
    <submittedName>
        <fullName evidence="2">Zinc finger MYM-type protein 1-like</fullName>
    </submittedName>
</protein>
<dbReference type="EMBL" id="VUJU01017723">
    <property type="protein sequence ID" value="KAF0682185.1"/>
    <property type="molecule type" value="Genomic_DNA"/>
</dbReference>
<dbReference type="Proteomes" id="UP000478052">
    <property type="component" value="Unassembled WGS sequence"/>
</dbReference>
<dbReference type="PANTHER" id="PTHR45749">
    <property type="match status" value="1"/>
</dbReference>
<sequence>FSIAIDSTFDVSHKEQVSFIVRYIDGDTCKIQERLIGLRDTPKTTGNHLFQIFKEVCSSNGLNWTENLVGQSYDGASNMRGQYNGLQKYIRDENPQATYIWCCSHRLNLVVVVAVSEALNAVDLFGNIERLYDFISSSKFRSAMYEKKQRQLYPEKQIRKLKRVSTTRWMSHKSALDVILNTYIAILETLESIKEEGSDKKAASEINGFLLYLQSTRFIYSAFCFQKILSILEPVSTLLQKKDFDLLSVSYLIKQKYDQLVLIRCETALNKILSEADNFITSISKSFDIKPLPKNRLRKKKILPGEKAEDELITD</sequence>
<dbReference type="SUPFAM" id="SSF53098">
    <property type="entry name" value="Ribonuclease H-like"/>
    <property type="match status" value="1"/>
</dbReference>
<evidence type="ECO:0000313" key="3">
    <source>
        <dbReference type="Proteomes" id="UP000478052"/>
    </source>
</evidence>
<comment type="caution">
    <text evidence="2">The sequence shown here is derived from an EMBL/GenBank/DDBJ whole genome shotgun (WGS) entry which is preliminary data.</text>
</comment>
<evidence type="ECO:0000259" key="1">
    <source>
        <dbReference type="Pfam" id="PF14291"/>
    </source>
</evidence>
<feature type="non-terminal residue" evidence="2">
    <location>
        <position position="315"/>
    </location>
</feature>
<dbReference type="InterPro" id="IPR012337">
    <property type="entry name" value="RNaseH-like_sf"/>
</dbReference>
<evidence type="ECO:0000313" key="2">
    <source>
        <dbReference type="EMBL" id="KAF0682185.1"/>
    </source>
</evidence>
<dbReference type="AlphaFoldDB" id="A0A6G0VHM6"/>
<gene>
    <name evidence="2" type="ORF">FWK35_00038599</name>
</gene>
<dbReference type="OrthoDB" id="6602615at2759"/>
<name>A0A6G0VHM6_APHCR</name>
<feature type="domain" description="DUF4371" evidence="1">
    <location>
        <begin position="1"/>
        <end position="85"/>
    </location>
</feature>
<dbReference type="Pfam" id="PF14291">
    <property type="entry name" value="DUF4371"/>
    <property type="match status" value="1"/>
</dbReference>
<feature type="non-terminal residue" evidence="2">
    <location>
        <position position="1"/>
    </location>
</feature>
<reference evidence="2 3" key="1">
    <citation type="submission" date="2019-08" db="EMBL/GenBank/DDBJ databases">
        <title>Whole genome of Aphis craccivora.</title>
        <authorList>
            <person name="Voronova N.V."/>
            <person name="Shulinski R.S."/>
            <person name="Bandarenka Y.V."/>
            <person name="Zhorov D.G."/>
            <person name="Warner D."/>
        </authorList>
    </citation>
    <scope>NUCLEOTIDE SEQUENCE [LARGE SCALE GENOMIC DNA]</scope>
    <source>
        <strain evidence="2">180601</strain>
        <tissue evidence="2">Whole Body</tissue>
    </source>
</reference>
<proteinExistence type="predicted"/>
<dbReference type="InterPro" id="IPR025398">
    <property type="entry name" value="DUF4371"/>
</dbReference>
<organism evidence="2 3">
    <name type="scientific">Aphis craccivora</name>
    <name type="common">Cowpea aphid</name>
    <dbReference type="NCBI Taxonomy" id="307492"/>
    <lineage>
        <taxon>Eukaryota</taxon>
        <taxon>Metazoa</taxon>
        <taxon>Ecdysozoa</taxon>
        <taxon>Arthropoda</taxon>
        <taxon>Hexapoda</taxon>
        <taxon>Insecta</taxon>
        <taxon>Pterygota</taxon>
        <taxon>Neoptera</taxon>
        <taxon>Paraneoptera</taxon>
        <taxon>Hemiptera</taxon>
        <taxon>Sternorrhyncha</taxon>
        <taxon>Aphidomorpha</taxon>
        <taxon>Aphidoidea</taxon>
        <taxon>Aphididae</taxon>
        <taxon>Aphidini</taxon>
        <taxon>Aphis</taxon>
        <taxon>Aphis</taxon>
    </lineage>
</organism>
<accession>A0A6G0VHM6</accession>
<keyword evidence="3" id="KW-1185">Reference proteome</keyword>
<dbReference type="PANTHER" id="PTHR45749:SF21">
    <property type="entry name" value="DUF4371 DOMAIN-CONTAINING PROTEIN"/>
    <property type="match status" value="1"/>
</dbReference>